<protein>
    <recommendedName>
        <fullName evidence="3">AMP-dependent synthetase/ligase domain-containing protein</fullName>
    </recommendedName>
</protein>
<dbReference type="PROSITE" id="PS00455">
    <property type="entry name" value="AMP_BINDING"/>
    <property type="match status" value="1"/>
</dbReference>
<dbReference type="InterPro" id="IPR051414">
    <property type="entry name" value="Adenylate-forming_Reductase"/>
</dbReference>
<dbReference type="AlphaFoldDB" id="A0AAD7AT05"/>
<dbReference type="Pfam" id="PF00501">
    <property type="entry name" value="AMP-binding"/>
    <property type="match status" value="1"/>
</dbReference>
<dbReference type="PANTHER" id="PTHR43439:SF2">
    <property type="entry name" value="ENZYME, PUTATIVE (JCVI)-RELATED"/>
    <property type="match status" value="1"/>
</dbReference>
<proteinExistence type="predicted"/>
<dbReference type="EMBL" id="JARIHO010000001">
    <property type="protein sequence ID" value="KAJ7367487.1"/>
    <property type="molecule type" value="Genomic_DNA"/>
</dbReference>
<sequence length="584" mass="64026">MASGPIPAPPRTQALSSPTFIPPPLDGTLTIAQLYDWHFHNSPRHRLFVYPLADGSTRTIFLSEAIRAAYVGSTILRQRFGWLPGTDSKPVVSILAPSETITYFILFLSCLRANYVVFPISPRLSAPAIANLIHNAGVKYLLVTPATSDLADAAIQTLKDQYADTVAPDLFPLPSFEDLFTPEKTVLPEDIPYEASGIDDVACLLHSSGSTSFPKLLSWSNRQCMQVALTPWFGERDLTNLVMCINLIPMYHGTGIAQIFWAASCGLVFSVFEPTSPPTVPTPENVFRGAQITGGDLVFGVPSFIDAWSQDSECLNWLATRTGVIFGGGPLNQKSGDYLCSKGITVFLAYGLTEGGIVSPVVPAHVDSDWNYFKFSKRISAEMVPYGDNTFELVVLPNPFCTPSVLNTNIRGISGYATSDLLEPHPTKPGYWKIFGRKDDQIIHSTGEKTNPGPLEDMLASDPHIMSAVIFGDKQTEPGLLVEPRSAFQLDTTDANQVAVYLDLIWPAVEKLNLFAPQQSRIRKQMVLVANKSKPFTYTAKMTIRRQAIIADYQEEIRELYATAETVPQRVPAGEDATVQALSS</sequence>
<organism evidence="4 5">
    <name type="scientific">Mycena albidolilacea</name>
    <dbReference type="NCBI Taxonomy" id="1033008"/>
    <lineage>
        <taxon>Eukaryota</taxon>
        <taxon>Fungi</taxon>
        <taxon>Dikarya</taxon>
        <taxon>Basidiomycota</taxon>
        <taxon>Agaricomycotina</taxon>
        <taxon>Agaricomycetes</taxon>
        <taxon>Agaricomycetidae</taxon>
        <taxon>Agaricales</taxon>
        <taxon>Marasmiineae</taxon>
        <taxon>Mycenaceae</taxon>
        <taxon>Mycena</taxon>
    </lineage>
</organism>
<reference evidence="4" key="1">
    <citation type="submission" date="2023-03" db="EMBL/GenBank/DDBJ databases">
        <title>Massive genome expansion in bonnet fungi (Mycena s.s.) driven by repeated elements and novel gene families across ecological guilds.</title>
        <authorList>
            <consortium name="Lawrence Berkeley National Laboratory"/>
            <person name="Harder C.B."/>
            <person name="Miyauchi S."/>
            <person name="Viragh M."/>
            <person name="Kuo A."/>
            <person name="Thoen E."/>
            <person name="Andreopoulos B."/>
            <person name="Lu D."/>
            <person name="Skrede I."/>
            <person name="Drula E."/>
            <person name="Henrissat B."/>
            <person name="Morin E."/>
            <person name="Kohler A."/>
            <person name="Barry K."/>
            <person name="LaButti K."/>
            <person name="Morin E."/>
            <person name="Salamov A."/>
            <person name="Lipzen A."/>
            <person name="Mereny Z."/>
            <person name="Hegedus B."/>
            <person name="Baldrian P."/>
            <person name="Stursova M."/>
            <person name="Weitz H."/>
            <person name="Taylor A."/>
            <person name="Grigoriev I.V."/>
            <person name="Nagy L.G."/>
            <person name="Martin F."/>
            <person name="Kauserud H."/>
        </authorList>
    </citation>
    <scope>NUCLEOTIDE SEQUENCE</scope>
    <source>
        <strain evidence="4">CBHHK002</strain>
    </source>
</reference>
<gene>
    <name evidence="4" type="ORF">DFH08DRAFT_677095</name>
</gene>
<dbReference type="Gene3D" id="3.40.50.12780">
    <property type="entry name" value="N-terminal domain of ligase-like"/>
    <property type="match status" value="1"/>
</dbReference>
<evidence type="ECO:0000256" key="1">
    <source>
        <dbReference type="ARBA" id="ARBA00022450"/>
    </source>
</evidence>
<dbReference type="Pfam" id="PF23562">
    <property type="entry name" value="AMP-binding_C_3"/>
    <property type="match status" value="1"/>
</dbReference>
<dbReference type="SUPFAM" id="SSF56801">
    <property type="entry name" value="Acetyl-CoA synthetase-like"/>
    <property type="match status" value="1"/>
</dbReference>
<evidence type="ECO:0000256" key="2">
    <source>
        <dbReference type="ARBA" id="ARBA00022553"/>
    </source>
</evidence>
<evidence type="ECO:0000313" key="5">
    <source>
        <dbReference type="Proteomes" id="UP001218218"/>
    </source>
</evidence>
<evidence type="ECO:0000259" key="3">
    <source>
        <dbReference type="Pfam" id="PF00501"/>
    </source>
</evidence>
<dbReference type="InterPro" id="IPR020845">
    <property type="entry name" value="AMP-binding_CS"/>
</dbReference>
<dbReference type="Proteomes" id="UP001218218">
    <property type="component" value="Unassembled WGS sequence"/>
</dbReference>
<accession>A0AAD7AT05</accession>
<keyword evidence="2" id="KW-0597">Phosphoprotein</keyword>
<feature type="domain" description="AMP-dependent synthetase/ligase" evidence="3">
    <location>
        <begin position="87"/>
        <end position="370"/>
    </location>
</feature>
<dbReference type="InterPro" id="IPR000873">
    <property type="entry name" value="AMP-dep_synth/lig_dom"/>
</dbReference>
<evidence type="ECO:0000313" key="4">
    <source>
        <dbReference type="EMBL" id="KAJ7367487.1"/>
    </source>
</evidence>
<name>A0AAD7AT05_9AGAR</name>
<dbReference type="PANTHER" id="PTHR43439">
    <property type="entry name" value="PHENYLACETATE-COENZYME A LIGASE"/>
    <property type="match status" value="1"/>
</dbReference>
<dbReference type="InterPro" id="IPR042099">
    <property type="entry name" value="ANL_N_sf"/>
</dbReference>
<comment type="caution">
    <text evidence="4">The sequence shown here is derived from an EMBL/GenBank/DDBJ whole genome shotgun (WGS) entry which is preliminary data.</text>
</comment>
<keyword evidence="5" id="KW-1185">Reference proteome</keyword>
<keyword evidence="1" id="KW-0596">Phosphopantetheine</keyword>